<accession>A0A4S4F3W0</accession>
<name>A0A4S4F3W0_9BIFI</name>
<dbReference type="SUPFAM" id="SSF47598">
    <property type="entry name" value="Ribbon-helix-helix"/>
    <property type="match status" value="1"/>
</dbReference>
<evidence type="ECO:0000313" key="1">
    <source>
        <dbReference type="EMBL" id="THG24248.1"/>
    </source>
</evidence>
<dbReference type="Proteomes" id="UP000306798">
    <property type="component" value="Unassembled WGS sequence"/>
</dbReference>
<dbReference type="EMBL" id="SSTF01000032">
    <property type="protein sequence ID" value="THG24248.1"/>
    <property type="molecule type" value="Genomic_DNA"/>
</dbReference>
<protein>
    <recommendedName>
        <fullName evidence="3">Macrolide ABC transporter ATP-binding protein</fullName>
    </recommendedName>
</protein>
<dbReference type="InterPro" id="IPR013321">
    <property type="entry name" value="Arc_rbn_hlx_hlx"/>
</dbReference>
<evidence type="ECO:0008006" key="3">
    <source>
        <dbReference type="Google" id="ProtNLM"/>
    </source>
</evidence>
<dbReference type="Gene3D" id="1.10.1220.10">
    <property type="entry name" value="Met repressor-like"/>
    <property type="match status" value="1"/>
</dbReference>
<comment type="caution">
    <text evidence="1">The sequence shown here is derived from an EMBL/GenBank/DDBJ whole genome shotgun (WGS) entry which is preliminary data.</text>
</comment>
<dbReference type="GO" id="GO:0006355">
    <property type="term" value="P:regulation of DNA-templated transcription"/>
    <property type="evidence" value="ECO:0007669"/>
    <property type="project" value="InterPro"/>
</dbReference>
<evidence type="ECO:0000313" key="2">
    <source>
        <dbReference type="Proteomes" id="UP000306798"/>
    </source>
</evidence>
<sequence length="61" mass="6916">MSDVFRAPDGGRDRGERWVKTSVSMKPSTRRRLKQYAASRDVTIQEAVDAAISEYLDREGV</sequence>
<proteinExistence type="predicted"/>
<reference evidence="1 2" key="1">
    <citation type="submission" date="2019-04" db="EMBL/GenBank/DDBJ databases">
        <title>Microbes associate with the intestines of laboratory mice.</title>
        <authorList>
            <person name="Navarre W."/>
            <person name="Wong E."/>
            <person name="Huang K.C."/>
            <person name="Tropini C."/>
            <person name="Ng K."/>
            <person name="Yu B."/>
        </authorList>
    </citation>
    <scope>NUCLEOTIDE SEQUENCE [LARGE SCALE GENOMIC DNA]</scope>
    <source>
        <strain evidence="1 2">NM87_A27A</strain>
    </source>
</reference>
<gene>
    <name evidence="1" type="ORF">E5991_08720</name>
</gene>
<dbReference type="InterPro" id="IPR010985">
    <property type="entry name" value="Ribbon_hlx_hlx"/>
</dbReference>
<organism evidence="1 2">
    <name type="scientific">Bifidobacterium pseudolongum</name>
    <dbReference type="NCBI Taxonomy" id="1694"/>
    <lineage>
        <taxon>Bacteria</taxon>
        <taxon>Bacillati</taxon>
        <taxon>Actinomycetota</taxon>
        <taxon>Actinomycetes</taxon>
        <taxon>Bifidobacteriales</taxon>
        <taxon>Bifidobacteriaceae</taxon>
        <taxon>Bifidobacterium</taxon>
    </lineage>
</organism>
<dbReference type="AlphaFoldDB" id="A0A4S4F3W0"/>